<proteinExistence type="predicted"/>
<evidence type="ECO:0000256" key="1">
    <source>
        <dbReference type="SAM" id="Coils"/>
    </source>
</evidence>
<keyword evidence="1" id="KW-0175">Coiled coil</keyword>
<protein>
    <submittedName>
        <fullName evidence="3">Uncharacterized protein</fullName>
    </submittedName>
</protein>
<feature type="region of interest" description="Disordered" evidence="2">
    <location>
        <begin position="1"/>
        <end position="28"/>
    </location>
</feature>
<dbReference type="EMBL" id="JAHRHJ020000011">
    <property type="protein sequence ID" value="KAH9296146.1"/>
    <property type="molecule type" value="Genomic_DNA"/>
</dbReference>
<gene>
    <name evidence="3" type="ORF">KI387_039734</name>
</gene>
<evidence type="ECO:0000313" key="4">
    <source>
        <dbReference type="Proteomes" id="UP000824469"/>
    </source>
</evidence>
<comment type="caution">
    <text evidence="3">The sequence shown here is derived from an EMBL/GenBank/DDBJ whole genome shotgun (WGS) entry which is preliminary data.</text>
</comment>
<accession>A0AA38CB52</accession>
<dbReference type="AlphaFoldDB" id="A0AA38CB52"/>
<organism evidence="3 4">
    <name type="scientific">Taxus chinensis</name>
    <name type="common">Chinese yew</name>
    <name type="synonym">Taxus wallichiana var. chinensis</name>
    <dbReference type="NCBI Taxonomy" id="29808"/>
    <lineage>
        <taxon>Eukaryota</taxon>
        <taxon>Viridiplantae</taxon>
        <taxon>Streptophyta</taxon>
        <taxon>Embryophyta</taxon>
        <taxon>Tracheophyta</taxon>
        <taxon>Spermatophyta</taxon>
        <taxon>Pinopsida</taxon>
        <taxon>Pinidae</taxon>
        <taxon>Conifers II</taxon>
        <taxon>Cupressales</taxon>
        <taxon>Taxaceae</taxon>
        <taxon>Taxus</taxon>
    </lineage>
</organism>
<dbReference type="Proteomes" id="UP000824469">
    <property type="component" value="Unassembled WGS sequence"/>
</dbReference>
<feature type="coiled-coil region" evidence="1">
    <location>
        <begin position="59"/>
        <end position="86"/>
    </location>
</feature>
<keyword evidence="4" id="KW-1185">Reference proteome</keyword>
<evidence type="ECO:0000313" key="3">
    <source>
        <dbReference type="EMBL" id="KAH9296146.1"/>
    </source>
</evidence>
<evidence type="ECO:0000256" key="2">
    <source>
        <dbReference type="SAM" id="MobiDB-lite"/>
    </source>
</evidence>
<name>A0AA38CB52_TAXCH</name>
<sequence>SRQSDKHTVASDEAELKEFRENNKGNRAEQERIIAKVGKKCEAIENRQVSIKTWLKELYKFITRKMDALEDHAKELETVVETITTRGEGLTFNE</sequence>
<feature type="non-terminal residue" evidence="3">
    <location>
        <position position="1"/>
    </location>
</feature>
<feature type="non-terminal residue" evidence="3">
    <location>
        <position position="94"/>
    </location>
</feature>
<reference evidence="3 4" key="1">
    <citation type="journal article" date="2021" name="Nat. Plants">
        <title>The Taxus genome provides insights into paclitaxel biosynthesis.</title>
        <authorList>
            <person name="Xiong X."/>
            <person name="Gou J."/>
            <person name="Liao Q."/>
            <person name="Li Y."/>
            <person name="Zhou Q."/>
            <person name="Bi G."/>
            <person name="Li C."/>
            <person name="Du R."/>
            <person name="Wang X."/>
            <person name="Sun T."/>
            <person name="Guo L."/>
            <person name="Liang H."/>
            <person name="Lu P."/>
            <person name="Wu Y."/>
            <person name="Zhang Z."/>
            <person name="Ro D.K."/>
            <person name="Shang Y."/>
            <person name="Huang S."/>
            <person name="Yan J."/>
        </authorList>
    </citation>
    <scope>NUCLEOTIDE SEQUENCE [LARGE SCALE GENOMIC DNA]</scope>
    <source>
        <strain evidence="3">Ta-2019</strain>
    </source>
</reference>